<dbReference type="InterPro" id="IPR004042">
    <property type="entry name" value="Intein_endonuc_central"/>
</dbReference>
<dbReference type="Gene3D" id="3.10.28.10">
    <property type="entry name" value="Homing endonucleases"/>
    <property type="match status" value="1"/>
</dbReference>
<keyword evidence="3" id="KW-1185">Reference proteome</keyword>
<proteinExistence type="predicted"/>
<dbReference type="EMBL" id="QNQT01000005">
    <property type="protein sequence ID" value="RDU36571.1"/>
    <property type="molecule type" value="Genomic_DNA"/>
</dbReference>
<name>A0A3D8GQL3_9BACI</name>
<sequence>MFCSKGEDELPRKKGITDEIIINMYKNGISYKEMSEISGLSARSILNVITKNGIKATRTGPPRKHKVNEEFFDQWSHEMAWVLVLIVTDGNICPTNQSFSVSQKDSQLLDKIANLMKFTGEAKKRSRADLYTLTVCSKALKDNLCKLGVTKRKSLTVTFPKCPQEFLPSFVRGVIDGDGYVDDGYTVTVTSGSFCFAQGLLSVYQRWTLRSKIRTEKTKSLNSIYRVVVSGRESVKKLADIIYRDAGLNCVLKKKEKMLQIMDKVSLAKSNRVKFRTTVSSNILAKLGEIAKQNNTYINYLLESGMNILMDAKELNLKKNKRTDRVQYKSTFDRELLDRAKVFAQTYGIHVSDVIEYAAEFVDVNVAVREGRSHRIQS</sequence>
<feature type="domain" description="DOD-type homing endonuclease" evidence="1">
    <location>
        <begin position="82"/>
        <end position="209"/>
    </location>
</feature>
<dbReference type="InterPro" id="IPR027434">
    <property type="entry name" value="Homing_endonucl"/>
</dbReference>
<dbReference type="Proteomes" id="UP000257144">
    <property type="component" value="Unassembled WGS sequence"/>
</dbReference>
<protein>
    <recommendedName>
        <fullName evidence="1">DOD-type homing endonuclease domain-containing protein</fullName>
    </recommendedName>
</protein>
<dbReference type="PROSITE" id="PS50819">
    <property type="entry name" value="INTEIN_ENDONUCLEASE"/>
    <property type="match status" value="1"/>
</dbReference>
<dbReference type="GO" id="GO:0004519">
    <property type="term" value="F:endonuclease activity"/>
    <property type="evidence" value="ECO:0007669"/>
    <property type="project" value="InterPro"/>
</dbReference>
<dbReference type="Pfam" id="PF14528">
    <property type="entry name" value="LAGLIDADG_3"/>
    <property type="match status" value="1"/>
</dbReference>
<dbReference type="AlphaFoldDB" id="A0A3D8GQL3"/>
<comment type="caution">
    <text evidence="2">The sequence shown here is derived from an EMBL/GenBank/DDBJ whole genome shotgun (WGS) entry which is preliminary data.</text>
</comment>
<dbReference type="OrthoDB" id="961985at2"/>
<gene>
    <name evidence="2" type="ORF">DRW41_13695</name>
</gene>
<evidence type="ECO:0000313" key="2">
    <source>
        <dbReference type="EMBL" id="RDU36571.1"/>
    </source>
</evidence>
<evidence type="ECO:0000259" key="1">
    <source>
        <dbReference type="PROSITE" id="PS50819"/>
    </source>
</evidence>
<accession>A0A3D8GQL3</accession>
<dbReference type="InterPro" id="IPR004860">
    <property type="entry name" value="LAGLIDADG_dom"/>
</dbReference>
<reference evidence="2 3" key="1">
    <citation type="submission" date="2018-07" db="EMBL/GenBank/DDBJ databases">
        <title>Bacillus sp. YLB-04 draft genome sequence.</title>
        <authorList>
            <person name="Yu L."/>
            <person name="Tang X."/>
        </authorList>
    </citation>
    <scope>NUCLEOTIDE SEQUENCE [LARGE SCALE GENOMIC DNA]</scope>
    <source>
        <strain evidence="2 3">YLB-04</strain>
    </source>
</reference>
<evidence type="ECO:0000313" key="3">
    <source>
        <dbReference type="Proteomes" id="UP000257144"/>
    </source>
</evidence>
<organism evidence="2 3">
    <name type="scientific">Neobacillus piezotolerans</name>
    <dbReference type="NCBI Taxonomy" id="2259171"/>
    <lineage>
        <taxon>Bacteria</taxon>
        <taxon>Bacillati</taxon>
        <taxon>Bacillota</taxon>
        <taxon>Bacilli</taxon>
        <taxon>Bacillales</taxon>
        <taxon>Bacillaceae</taxon>
        <taxon>Neobacillus</taxon>
    </lineage>
</organism>
<dbReference type="SUPFAM" id="SSF55608">
    <property type="entry name" value="Homing endonucleases"/>
    <property type="match status" value="1"/>
</dbReference>